<gene>
    <name evidence="1" type="ORF">BXZ70DRAFT_1078620</name>
</gene>
<organism evidence="1 2">
    <name type="scientific">Cristinia sonorae</name>
    <dbReference type="NCBI Taxonomy" id="1940300"/>
    <lineage>
        <taxon>Eukaryota</taxon>
        <taxon>Fungi</taxon>
        <taxon>Dikarya</taxon>
        <taxon>Basidiomycota</taxon>
        <taxon>Agaricomycotina</taxon>
        <taxon>Agaricomycetes</taxon>
        <taxon>Agaricomycetidae</taxon>
        <taxon>Agaricales</taxon>
        <taxon>Pleurotineae</taxon>
        <taxon>Stephanosporaceae</taxon>
        <taxon>Cristinia</taxon>
    </lineage>
</organism>
<dbReference type="AlphaFoldDB" id="A0A8K0UKI6"/>
<keyword evidence="2" id="KW-1185">Reference proteome</keyword>
<name>A0A8K0UKI6_9AGAR</name>
<dbReference type="EMBL" id="JAEVFJ010000022">
    <property type="protein sequence ID" value="KAH8096875.1"/>
    <property type="molecule type" value="Genomic_DNA"/>
</dbReference>
<reference evidence="1" key="1">
    <citation type="journal article" date="2021" name="New Phytol.">
        <title>Evolutionary innovations through gain and loss of genes in the ectomycorrhizal Boletales.</title>
        <authorList>
            <person name="Wu G."/>
            <person name="Miyauchi S."/>
            <person name="Morin E."/>
            <person name="Kuo A."/>
            <person name="Drula E."/>
            <person name="Varga T."/>
            <person name="Kohler A."/>
            <person name="Feng B."/>
            <person name="Cao Y."/>
            <person name="Lipzen A."/>
            <person name="Daum C."/>
            <person name="Hundley H."/>
            <person name="Pangilinan J."/>
            <person name="Johnson J."/>
            <person name="Barry K."/>
            <person name="LaButti K."/>
            <person name="Ng V."/>
            <person name="Ahrendt S."/>
            <person name="Min B."/>
            <person name="Choi I.G."/>
            <person name="Park H."/>
            <person name="Plett J.M."/>
            <person name="Magnuson J."/>
            <person name="Spatafora J.W."/>
            <person name="Nagy L.G."/>
            <person name="Henrissat B."/>
            <person name="Grigoriev I.V."/>
            <person name="Yang Z.L."/>
            <person name="Xu J."/>
            <person name="Martin F.M."/>
        </authorList>
    </citation>
    <scope>NUCLEOTIDE SEQUENCE</scope>
    <source>
        <strain evidence="1">KKN 215</strain>
    </source>
</reference>
<evidence type="ECO:0000313" key="2">
    <source>
        <dbReference type="Proteomes" id="UP000813824"/>
    </source>
</evidence>
<sequence length="373" mass="41276">MVATIYRSHIVIIPGKVHFELNAAPRTLTWTVQEMDGSSERLDTFTAASVNNRAQRQPPDSALDISFPPWTSVPHQTLSRTPIIPLLPISHHLYHLPLTSITMLTRTNAIRRRAPATTVPPNPFFPIPSPSSLYLKRNVVSLEDARTRSEIVYRSVSHLSASSTPVRHSYPAPESIVHMLGFKLVTREAAGMSPGIKWADLRTSTVCACADQDPGRLGPGPYGVESGEWMGWDAEASEDARWSSASYLVLRTGGSSCLRTNVVVLVSLVGRDLRWRRVALAYTYLGIWGTSHHLGFGAYPSCSVRHIPHMASWHIIPTIIWVRGVHHDIIRVLGDDSTSSSLTQVGIRGKMDNLKGVTMPVRFDYVISTFSDI</sequence>
<evidence type="ECO:0000313" key="1">
    <source>
        <dbReference type="EMBL" id="KAH8096875.1"/>
    </source>
</evidence>
<protein>
    <submittedName>
        <fullName evidence="1">Uncharacterized protein</fullName>
    </submittedName>
</protein>
<proteinExistence type="predicted"/>
<dbReference type="Proteomes" id="UP000813824">
    <property type="component" value="Unassembled WGS sequence"/>
</dbReference>
<comment type="caution">
    <text evidence="1">The sequence shown here is derived from an EMBL/GenBank/DDBJ whole genome shotgun (WGS) entry which is preliminary data.</text>
</comment>
<accession>A0A8K0UKI6</accession>